<dbReference type="InterPro" id="IPR027417">
    <property type="entry name" value="P-loop_NTPase"/>
</dbReference>
<name>A0ABU9CNB8_9BURK</name>
<comment type="caution">
    <text evidence="2">The sequence shown here is derived from an EMBL/GenBank/DDBJ whole genome shotgun (WGS) entry which is preliminary data.</text>
</comment>
<keyword evidence="3" id="KW-1185">Reference proteome</keyword>
<dbReference type="Proteomes" id="UP001365405">
    <property type="component" value="Unassembled WGS sequence"/>
</dbReference>
<feature type="region of interest" description="Disordered" evidence="1">
    <location>
        <begin position="339"/>
        <end position="369"/>
    </location>
</feature>
<sequence length="369" mass="37942">MNLTLPLFESLAPVDPAEAPDAPVAPVAPCPLDLPDPLAAALADRPAPSCPQGAQAAQGPADPGALHPALWRASQLGSGRQRATASGFEALDAQLPGQGWPHGELTELLLAQPGIGELRLLAPALAAIGGGVGGADAPAWAEGPRCVMLFEPPAALSAWALAQQGLSHQHWLVVQARAGQRAGAGPGQTGLQGARAARTPRTPSGLSPLLPSADLLWALEQALRSGQVGAVLAWLPAGLRADALRRLQLAAQAHDGPVFLFREAQALHRPSAAPLRLLLQPAGVDGLTLRLLKRRGPPLAEPLRLVLPSVLTPHQQARALAQQALQGAQQAAQLTAQQEARAGAVDGAGPGHGRRAGRGVRAPGRALWR</sequence>
<feature type="compositionally biased region" description="Low complexity" evidence="1">
    <location>
        <begin position="42"/>
        <end position="65"/>
    </location>
</feature>
<accession>A0ABU9CNB8</accession>
<protein>
    <recommendedName>
        <fullName evidence="4">Translesion DNA synthesis-associated protein ImuA</fullName>
    </recommendedName>
</protein>
<evidence type="ECO:0000313" key="2">
    <source>
        <dbReference type="EMBL" id="MEK8052052.1"/>
    </source>
</evidence>
<dbReference type="Gene3D" id="3.40.50.300">
    <property type="entry name" value="P-loop containing nucleotide triphosphate hydrolases"/>
    <property type="match status" value="1"/>
</dbReference>
<gene>
    <name evidence="2" type="ORF">AACH10_17505</name>
</gene>
<evidence type="ECO:0000256" key="1">
    <source>
        <dbReference type="SAM" id="MobiDB-lite"/>
    </source>
</evidence>
<evidence type="ECO:0000313" key="3">
    <source>
        <dbReference type="Proteomes" id="UP001365405"/>
    </source>
</evidence>
<feature type="compositionally biased region" description="Low complexity" evidence="1">
    <location>
        <begin position="359"/>
        <end position="369"/>
    </location>
</feature>
<feature type="region of interest" description="Disordered" evidence="1">
    <location>
        <begin position="183"/>
        <end position="204"/>
    </location>
</feature>
<organism evidence="2 3">
    <name type="scientific">Pseudaquabacterium inlustre</name>
    <dbReference type="NCBI Taxonomy" id="2984192"/>
    <lineage>
        <taxon>Bacteria</taxon>
        <taxon>Pseudomonadati</taxon>
        <taxon>Pseudomonadota</taxon>
        <taxon>Betaproteobacteria</taxon>
        <taxon>Burkholderiales</taxon>
        <taxon>Sphaerotilaceae</taxon>
        <taxon>Pseudaquabacterium</taxon>
    </lineage>
</organism>
<dbReference type="EMBL" id="JBBUTH010000009">
    <property type="protein sequence ID" value="MEK8052052.1"/>
    <property type="molecule type" value="Genomic_DNA"/>
</dbReference>
<proteinExistence type="predicted"/>
<reference evidence="2 3" key="1">
    <citation type="submission" date="2024-04" db="EMBL/GenBank/DDBJ databases">
        <title>Novel species of the genus Ideonella isolated from streams.</title>
        <authorList>
            <person name="Lu H."/>
        </authorList>
    </citation>
    <scope>NUCLEOTIDE SEQUENCE [LARGE SCALE GENOMIC DNA]</scope>
    <source>
        <strain evidence="2 3">DXS22W</strain>
    </source>
</reference>
<dbReference type="SUPFAM" id="SSF52540">
    <property type="entry name" value="P-loop containing nucleoside triphosphate hydrolases"/>
    <property type="match status" value="2"/>
</dbReference>
<dbReference type="RefSeq" id="WP_341411770.1">
    <property type="nucleotide sequence ID" value="NZ_JBBUTH010000009.1"/>
</dbReference>
<evidence type="ECO:0008006" key="4">
    <source>
        <dbReference type="Google" id="ProtNLM"/>
    </source>
</evidence>
<feature type="region of interest" description="Disordered" evidence="1">
    <location>
        <begin position="42"/>
        <end position="67"/>
    </location>
</feature>